<sequence>MKNMQARLIGTYVCDCKESELLNSIKVQRGQQVSSADASFFNSVDVPVSPLFMCEQYEEEEEEEEKLVRVRSNIKEPYRTLRRHHHHGTADSQHDESFTSLRISETRLVPASEVKKKKKKKLTSTNIVGRSSREEYLRSFKFSKQPQMKDRIHHFLFTMRKRIHVARSPNPCGCVRSLHPIPQPGGCDSKLGTKRKKLHCTTTSGSRPLESKRPFSHSFSPSSLLNSILFISANPLLYMPHMPPYF</sequence>
<accession>A0ABP0WR52</accession>
<protein>
    <submittedName>
        <fullName evidence="1">Uncharacterized protein</fullName>
    </submittedName>
</protein>
<dbReference type="EMBL" id="OZ020097">
    <property type="protein sequence ID" value="CAK9269328.1"/>
    <property type="molecule type" value="Genomic_DNA"/>
</dbReference>
<gene>
    <name evidence="1" type="ORF">CSSPJE1EN1_LOCUS14806</name>
</gene>
<keyword evidence="2" id="KW-1185">Reference proteome</keyword>
<dbReference type="Proteomes" id="UP001497444">
    <property type="component" value="Chromosome 2"/>
</dbReference>
<evidence type="ECO:0000313" key="2">
    <source>
        <dbReference type="Proteomes" id="UP001497444"/>
    </source>
</evidence>
<evidence type="ECO:0000313" key="1">
    <source>
        <dbReference type="EMBL" id="CAK9269328.1"/>
    </source>
</evidence>
<name>A0ABP0WR52_9BRYO</name>
<reference evidence="1 2" key="1">
    <citation type="submission" date="2024-02" db="EMBL/GenBank/DDBJ databases">
        <authorList>
            <consortium name="ELIXIR-Norway"/>
            <consortium name="Elixir Norway"/>
        </authorList>
    </citation>
    <scope>NUCLEOTIDE SEQUENCE [LARGE SCALE GENOMIC DNA]</scope>
</reference>
<proteinExistence type="predicted"/>
<organism evidence="1 2">
    <name type="scientific">Sphagnum jensenii</name>
    <dbReference type="NCBI Taxonomy" id="128206"/>
    <lineage>
        <taxon>Eukaryota</taxon>
        <taxon>Viridiplantae</taxon>
        <taxon>Streptophyta</taxon>
        <taxon>Embryophyta</taxon>
        <taxon>Bryophyta</taxon>
        <taxon>Sphagnophytina</taxon>
        <taxon>Sphagnopsida</taxon>
        <taxon>Sphagnales</taxon>
        <taxon>Sphagnaceae</taxon>
        <taxon>Sphagnum</taxon>
    </lineage>
</organism>